<dbReference type="PROSITE" id="PS51419">
    <property type="entry name" value="RAB"/>
    <property type="match status" value="1"/>
</dbReference>
<evidence type="ECO:0000256" key="4">
    <source>
        <dbReference type="ARBA" id="ARBA00023288"/>
    </source>
</evidence>
<dbReference type="Pfam" id="PF00071">
    <property type="entry name" value="Ras"/>
    <property type="match status" value="1"/>
</dbReference>
<dbReference type="PROSITE" id="PS51420">
    <property type="entry name" value="RHO"/>
    <property type="match status" value="1"/>
</dbReference>
<dbReference type="SMART" id="SM00173">
    <property type="entry name" value="RAS"/>
    <property type="match status" value="1"/>
</dbReference>
<evidence type="ECO:0000256" key="3">
    <source>
        <dbReference type="ARBA" id="ARBA00023134"/>
    </source>
</evidence>
<reference evidence="5 6" key="1">
    <citation type="journal article" date="2018" name="PLoS Pathog.">
        <title>Evolution of structural diversity of trichothecenes, a family of toxins produced by plant pathogenic and entomopathogenic fungi.</title>
        <authorList>
            <person name="Proctor R.H."/>
            <person name="McCormick S.P."/>
            <person name="Kim H.S."/>
            <person name="Cardoza R.E."/>
            <person name="Stanley A.M."/>
            <person name="Lindo L."/>
            <person name="Kelly A."/>
            <person name="Brown D.W."/>
            <person name="Lee T."/>
            <person name="Vaughan M.M."/>
            <person name="Alexander N.J."/>
            <person name="Busman M."/>
            <person name="Gutierrez S."/>
        </authorList>
    </citation>
    <scope>NUCLEOTIDE SEQUENCE [LARGE SCALE GENOMIC DNA]</scope>
    <source>
        <strain evidence="5 6">NRRL 13405</strain>
    </source>
</reference>
<dbReference type="PROSITE" id="PS51421">
    <property type="entry name" value="RAS"/>
    <property type="match status" value="1"/>
</dbReference>
<dbReference type="SMART" id="SM00174">
    <property type="entry name" value="RHO"/>
    <property type="match status" value="1"/>
</dbReference>
<dbReference type="GO" id="GO:0003924">
    <property type="term" value="F:GTPase activity"/>
    <property type="evidence" value="ECO:0007669"/>
    <property type="project" value="InterPro"/>
</dbReference>
<dbReference type="AlphaFoldDB" id="A0A395MYW1"/>
<gene>
    <name evidence="5" type="ORF">FIE12Z_3026</name>
</gene>
<keyword evidence="3" id="KW-0342">GTP-binding</keyword>
<keyword evidence="4" id="KW-0449">Lipoprotein</keyword>
<comment type="caution">
    <text evidence="5">The sequence shown here is derived from an EMBL/GenBank/DDBJ whole genome shotgun (WGS) entry which is preliminary data.</text>
</comment>
<dbReference type="EMBL" id="PXXK01000061">
    <property type="protein sequence ID" value="RFN52683.1"/>
    <property type="molecule type" value="Genomic_DNA"/>
</dbReference>
<evidence type="ECO:0000256" key="1">
    <source>
        <dbReference type="ARBA" id="ARBA00006270"/>
    </source>
</evidence>
<dbReference type="NCBIfam" id="TIGR00231">
    <property type="entry name" value="small_GTP"/>
    <property type="match status" value="1"/>
</dbReference>
<organism evidence="5 6">
    <name type="scientific">Fusarium flagelliforme</name>
    <dbReference type="NCBI Taxonomy" id="2675880"/>
    <lineage>
        <taxon>Eukaryota</taxon>
        <taxon>Fungi</taxon>
        <taxon>Dikarya</taxon>
        <taxon>Ascomycota</taxon>
        <taxon>Pezizomycotina</taxon>
        <taxon>Sordariomycetes</taxon>
        <taxon>Hypocreomycetidae</taxon>
        <taxon>Hypocreales</taxon>
        <taxon>Nectriaceae</taxon>
        <taxon>Fusarium</taxon>
        <taxon>Fusarium incarnatum-equiseti species complex</taxon>
    </lineage>
</organism>
<dbReference type="InterPro" id="IPR027417">
    <property type="entry name" value="P-loop_NTPase"/>
</dbReference>
<dbReference type="SMART" id="SM00175">
    <property type="entry name" value="RAB"/>
    <property type="match status" value="1"/>
</dbReference>
<keyword evidence="2" id="KW-0547">Nucleotide-binding</keyword>
<evidence type="ECO:0000313" key="5">
    <source>
        <dbReference type="EMBL" id="RFN52683.1"/>
    </source>
</evidence>
<dbReference type="GO" id="GO:0005525">
    <property type="term" value="F:GTP binding"/>
    <property type="evidence" value="ECO:0007669"/>
    <property type="project" value="UniProtKB-KW"/>
</dbReference>
<comment type="similarity">
    <text evidence="1">Belongs to the small GTPase superfamily. Rab family.</text>
</comment>
<keyword evidence="6" id="KW-1185">Reference proteome</keyword>
<evidence type="ECO:0000313" key="6">
    <source>
        <dbReference type="Proteomes" id="UP000265631"/>
    </source>
</evidence>
<dbReference type="PRINTS" id="PR00449">
    <property type="entry name" value="RASTRNSFRMNG"/>
</dbReference>
<dbReference type="InterPro" id="IPR005225">
    <property type="entry name" value="Small_GTP-bd"/>
</dbReference>
<dbReference type="InterPro" id="IPR050209">
    <property type="entry name" value="Rab_GTPases_membrane_traffic"/>
</dbReference>
<dbReference type="Proteomes" id="UP000265631">
    <property type="component" value="Unassembled WGS sequence"/>
</dbReference>
<evidence type="ECO:0000256" key="2">
    <source>
        <dbReference type="ARBA" id="ARBA00022741"/>
    </source>
</evidence>
<protein>
    <submittedName>
        <fullName evidence="5">Rab family, other</fullName>
    </submittedName>
</protein>
<dbReference type="Gene3D" id="3.40.50.300">
    <property type="entry name" value="P-loop containing nucleotide triphosphate hydrolases"/>
    <property type="match status" value="1"/>
</dbReference>
<proteinExistence type="inferred from homology"/>
<dbReference type="SUPFAM" id="SSF52540">
    <property type="entry name" value="P-loop containing nucleoside triphosphate hydrolases"/>
    <property type="match status" value="1"/>
</dbReference>
<sequence>MTDSPSYDYRWKVVLLGDTEVGKTNIVSQFTQGQFDENIKRTLGVKPTLKMTQVGSSTVKVAVWDTAGQERLRAPAVNYYYDAVAVVIVYDITSRKSFEDASKWLDEARDNAEPGVVMMLVGNKSDLGNLRVVETKRAVRTEEGALFARKEKLLFAEISAKYTSQVEGAFQTLLNSLHKKYAVAAS</sequence>
<name>A0A395MYW1_9HYPO</name>
<dbReference type="FunFam" id="3.40.50.300:FF:001129">
    <property type="entry name" value="ras-related protein Rab-44 isoform X2"/>
    <property type="match status" value="1"/>
</dbReference>
<dbReference type="InterPro" id="IPR001806">
    <property type="entry name" value="Small_GTPase"/>
</dbReference>
<dbReference type="PANTHER" id="PTHR47979">
    <property type="entry name" value="DRAB11-RELATED"/>
    <property type="match status" value="1"/>
</dbReference>
<accession>A0A395MYW1</accession>
<dbReference type="STRING" id="2594813.A0A395MYW1"/>